<dbReference type="Pfam" id="PF13427">
    <property type="entry name" value="AadA_C"/>
    <property type="match status" value="1"/>
</dbReference>
<feature type="domain" description="Polymerase nucleotidyl transferase" evidence="2">
    <location>
        <begin position="16"/>
        <end position="51"/>
    </location>
</feature>
<accession>A0ABV5SU71</accession>
<comment type="caution">
    <text evidence="4">The sequence shown here is derived from an EMBL/GenBank/DDBJ whole genome shotgun (WGS) entry which is preliminary data.</text>
</comment>
<evidence type="ECO:0000256" key="1">
    <source>
        <dbReference type="ARBA" id="ARBA00022679"/>
    </source>
</evidence>
<gene>
    <name evidence="4" type="ORF">ACFFQV_12920</name>
</gene>
<name>A0ABV5SU71_9MICO</name>
<dbReference type="Proteomes" id="UP001589667">
    <property type="component" value="Unassembled WGS sequence"/>
</dbReference>
<proteinExistence type="predicted"/>
<protein>
    <submittedName>
        <fullName evidence="4">Aminoglycoside adenylyltransferase domain-containing protein</fullName>
    </submittedName>
</protein>
<keyword evidence="1" id="KW-0808">Transferase</keyword>
<keyword evidence="4" id="KW-0548">Nucleotidyltransferase</keyword>
<keyword evidence="5" id="KW-1185">Reference proteome</keyword>
<dbReference type="InterPro" id="IPR002934">
    <property type="entry name" value="Polymerase_NTP_transf_dom"/>
</dbReference>
<evidence type="ECO:0000259" key="3">
    <source>
        <dbReference type="Pfam" id="PF13427"/>
    </source>
</evidence>
<dbReference type="CDD" id="cd05403">
    <property type="entry name" value="NT_KNTase_like"/>
    <property type="match status" value="1"/>
</dbReference>
<dbReference type="Gene3D" id="3.30.460.10">
    <property type="entry name" value="Beta Polymerase, domain 2"/>
    <property type="match status" value="1"/>
</dbReference>
<dbReference type="InterPro" id="IPR025184">
    <property type="entry name" value="AadA_C"/>
</dbReference>
<evidence type="ECO:0000259" key="2">
    <source>
        <dbReference type="Pfam" id="PF01909"/>
    </source>
</evidence>
<dbReference type="EMBL" id="JBHMBL010000003">
    <property type="protein sequence ID" value="MFB9643192.1"/>
    <property type="molecule type" value="Genomic_DNA"/>
</dbReference>
<dbReference type="RefSeq" id="WP_157424981.1">
    <property type="nucleotide sequence ID" value="NZ_BAAANI010000004.1"/>
</dbReference>
<sequence>MEEQLAPVLDHLDRADPGEIVGVYRYGSAESGGLRPDSDLDVLVLTRRALTADERAALTRALLDASSGSAHPLALSDGSTGRPLELTCVIVDEHRRWPVPAEHDFQYGEWLRADIEGGQTLEPTNDPDVPILLATAQTAHRVLRGRPLAEVLDRVTQAELREAMLASIPDILGEIVGDERNTLLAFARIVTTLRTGEIVPKDVAAAAVAATLEPSDRALLDRARAGYLGEADDDWTGLGDEVTALAHTLAAQAQRLAAADGIA</sequence>
<organism evidence="4 5">
    <name type="scientific">Agromyces lapidis</name>
    <dbReference type="NCBI Taxonomy" id="279574"/>
    <lineage>
        <taxon>Bacteria</taxon>
        <taxon>Bacillati</taxon>
        <taxon>Actinomycetota</taxon>
        <taxon>Actinomycetes</taxon>
        <taxon>Micrococcales</taxon>
        <taxon>Microbacteriaceae</taxon>
        <taxon>Agromyces</taxon>
    </lineage>
</organism>
<feature type="domain" description="Adenylyltransferase AadA C-terminal" evidence="3">
    <location>
        <begin position="150"/>
        <end position="251"/>
    </location>
</feature>
<reference evidence="4 5" key="1">
    <citation type="submission" date="2024-09" db="EMBL/GenBank/DDBJ databases">
        <authorList>
            <person name="Sun Q."/>
            <person name="Mori K."/>
        </authorList>
    </citation>
    <scope>NUCLEOTIDE SEQUENCE [LARGE SCALE GENOMIC DNA]</scope>
    <source>
        <strain evidence="4 5">JCM 14321</strain>
    </source>
</reference>
<dbReference type="InterPro" id="IPR043519">
    <property type="entry name" value="NT_sf"/>
</dbReference>
<dbReference type="Pfam" id="PF01909">
    <property type="entry name" value="NTP_transf_2"/>
    <property type="match status" value="1"/>
</dbReference>
<evidence type="ECO:0000313" key="4">
    <source>
        <dbReference type="EMBL" id="MFB9643192.1"/>
    </source>
</evidence>
<dbReference type="SUPFAM" id="SSF81301">
    <property type="entry name" value="Nucleotidyltransferase"/>
    <property type="match status" value="1"/>
</dbReference>
<evidence type="ECO:0000313" key="5">
    <source>
        <dbReference type="Proteomes" id="UP001589667"/>
    </source>
</evidence>
<dbReference type="GO" id="GO:0016779">
    <property type="term" value="F:nucleotidyltransferase activity"/>
    <property type="evidence" value="ECO:0007669"/>
    <property type="project" value="UniProtKB-KW"/>
</dbReference>